<evidence type="ECO:0000313" key="3">
    <source>
        <dbReference type="EMBL" id="SFC82709.1"/>
    </source>
</evidence>
<dbReference type="STRING" id="927664.SAMN05421780_110114"/>
<dbReference type="PANTHER" id="PTHR31793">
    <property type="entry name" value="4-HYDROXYBENZOYL-COA THIOESTERASE FAMILY MEMBER"/>
    <property type="match status" value="1"/>
</dbReference>
<dbReference type="AlphaFoldDB" id="A0A1I1MBG1"/>
<proteinExistence type="inferred from homology"/>
<dbReference type="Pfam" id="PF13279">
    <property type="entry name" value="4HBT_2"/>
    <property type="match status" value="1"/>
</dbReference>
<dbReference type="EMBL" id="FOLE01000010">
    <property type="protein sequence ID" value="SFC82709.1"/>
    <property type="molecule type" value="Genomic_DNA"/>
</dbReference>
<dbReference type="GO" id="GO:0047617">
    <property type="term" value="F:fatty acyl-CoA hydrolase activity"/>
    <property type="evidence" value="ECO:0007669"/>
    <property type="project" value="TreeGrafter"/>
</dbReference>
<dbReference type="PANTHER" id="PTHR31793:SF27">
    <property type="entry name" value="NOVEL THIOESTERASE SUPERFAMILY DOMAIN AND SAPOSIN A-TYPE DOMAIN CONTAINING PROTEIN (0610012H03RIK)"/>
    <property type="match status" value="1"/>
</dbReference>
<dbReference type="InterPro" id="IPR029069">
    <property type="entry name" value="HotDog_dom_sf"/>
</dbReference>
<dbReference type="InterPro" id="IPR050563">
    <property type="entry name" value="4-hydroxybenzoyl-CoA_TE"/>
</dbReference>
<protein>
    <submittedName>
        <fullName evidence="3">Acyl-CoA thioesterase FadM</fullName>
    </submittedName>
</protein>
<evidence type="ECO:0000256" key="1">
    <source>
        <dbReference type="ARBA" id="ARBA00005953"/>
    </source>
</evidence>
<keyword evidence="4" id="KW-1185">Reference proteome</keyword>
<dbReference type="CDD" id="cd00586">
    <property type="entry name" value="4HBT"/>
    <property type="match status" value="1"/>
</dbReference>
<dbReference type="Proteomes" id="UP000199514">
    <property type="component" value="Unassembled WGS sequence"/>
</dbReference>
<accession>A0A1I1MBG1</accession>
<sequence length="145" mass="15921">MARIKLDLPSVFSFSTEVPIRVTDLNYGGHVGNDTILSIVHEARVQYFNSLGYTELSLAGVGVIMADSAIVYKSESFHGDTLRIEVAAAEFSKYGFDLYYKLSNKATGKTVAEAKTGIVCFDYQIRKVAALPTEALEKLQITDSQ</sequence>
<evidence type="ECO:0000256" key="2">
    <source>
        <dbReference type="ARBA" id="ARBA00022801"/>
    </source>
</evidence>
<dbReference type="OrthoDB" id="333038at2"/>
<keyword evidence="2" id="KW-0378">Hydrolase</keyword>
<comment type="similarity">
    <text evidence="1">Belongs to the 4-hydroxybenzoyl-CoA thioesterase family.</text>
</comment>
<organism evidence="3 4">
    <name type="scientific">Flexibacter flexilis DSM 6793</name>
    <dbReference type="NCBI Taxonomy" id="927664"/>
    <lineage>
        <taxon>Bacteria</taxon>
        <taxon>Pseudomonadati</taxon>
        <taxon>Bacteroidota</taxon>
        <taxon>Cytophagia</taxon>
        <taxon>Cytophagales</taxon>
        <taxon>Flexibacteraceae</taxon>
        <taxon>Flexibacter</taxon>
    </lineage>
</organism>
<dbReference type="SUPFAM" id="SSF54637">
    <property type="entry name" value="Thioesterase/thiol ester dehydrase-isomerase"/>
    <property type="match status" value="1"/>
</dbReference>
<name>A0A1I1MBG1_9BACT</name>
<gene>
    <name evidence="3" type="ORF">SAMN05421780_110114</name>
</gene>
<dbReference type="Gene3D" id="3.10.129.10">
    <property type="entry name" value="Hotdog Thioesterase"/>
    <property type="match status" value="1"/>
</dbReference>
<reference evidence="3 4" key="1">
    <citation type="submission" date="2016-10" db="EMBL/GenBank/DDBJ databases">
        <authorList>
            <person name="de Groot N.N."/>
        </authorList>
    </citation>
    <scope>NUCLEOTIDE SEQUENCE [LARGE SCALE GENOMIC DNA]</scope>
    <source>
        <strain evidence="3 4">DSM 6793</strain>
    </source>
</reference>
<evidence type="ECO:0000313" key="4">
    <source>
        <dbReference type="Proteomes" id="UP000199514"/>
    </source>
</evidence>